<evidence type="ECO:0000256" key="1">
    <source>
        <dbReference type="SAM" id="Phobius"/>
    </source>
</evidence>
<evidence type="ECO:0000256" key="2">
    <source>
        <dbReference type="SAM" id="SignalP"/>
    </source>
</evidence>
<evidence type="ECO:0000313" key="4">
    <source>
        <dbReference type="Proteomes" id="UP000215596"/>
    </source>
</evidence>
<protein>
    <submittedName>
        <fullName evidence="3">Sporulation protein</fullName>
    </submittedName>
</protein>
<dbReference type="Proteomes" id="UP000215596">
    <property type="component" value="Unassembled WGS sequence"/>
</dbReference>
<keyword evidence="1" id="KW-1133">Transmembrane helix</keyword>
<organism evidence="3 4">
    <name type="scientific">Paenibacillus campinasensis</name>
    <dbReference type="NCBI Taxonomy" id="66347"/>
    <lineage>
        <taxon>Bacteria</taxon>
        <taxon>Bacillati</taxon>
        <taxon>Bacillota</taxon>
        <taxon>Bacilli</taxon>
        <taxon>Bacillales</taxon>
        <taxon>Paenibacillaceae</taxon>
        <taxon>Paenibacillus</taxon>
    </lineage>
</organism>
<feature type="signal peptide" evidence="2">
    <location>
        <begin position="1"/>
        <end position="18"/>
    </location>
</feature>
<name>A0A268F355_9BACL</name>
<dbReference type="Pfam" id="PF09577">
    <property type="entry name" value="Spore_YpjB"/>
    <property type="match status" value="1"/>
</dbReference>
<accession>A0A268F355</accession>
<feature type="transmembrane region" description="Helical" evidence="1">
    <location>
        <begin position="239"/>
        <end position="258"/>
    </location>
</feature>
<dbReference type="EMBL" id="NPBY01000010">
    <property type="protein sequence ID" value="PAD79805.1"/>
    <property type="molecule type" value="Genomic_DNA"/>
</dbReference>
<keyword evidence="1" id="KW-0472">Membrane</keyword>
<sequence>MGAALLLMLCLVFPTAELSISSAMGKSVPSDASAIQADAFNKQVEQMYRHVQDGHMQAVQEDLRRISSLFEASSFEGLTGVEGIHILAECIIEMKEATARASAEPQHWMLAAGKLRLAADSLVHTHDALWLQYFKLIREDLQLMDQHAAKGDARSVKTAYENLKQRHELIRPAMVIQRKPEEVNMLDSWLSYAGGVTASSDLEQVRKIVPQGEELINMLFGKKKDEPALAPLSEAKDPWAWQLVLAAFIVAALTFVGYRKYRGQQYTSKPIFPRKM</sequence>
<comment type="caution">
    <text evidence="3">The sequence shown here is derived from an EMBL/GenBank/DDBJ whole genome shotgun (WGS) entry which is preliminary data.</text>
</comment>
<keyword evidence="1" id="KW-0812">Transmembrane</keyword>
<proteinExistence type="predicted"/>
<keyword evidence="2" id="KW-0732">Signal</keyword>
<feature type="chain" id="PRO_5039399458" evidence="2">
    <location>
        <begin position="19"/>
        <end position="276"/>
    </location>
</feature>
<reference evidence="3 4" key="1">
    <citation type="submission" date="2017-07" db="EMBL/GenBank/DDBJ databases">
        <title>Isolation and whole genome analysis of endospore-forming bacteria from heroin.</title>
        <authorList>
            <person name="Kalinowski J."/>
            <person name="Ahrens B."/>
            <person name="Al-Dilaimi A."/>
            <person name="Winkler A."/>
            <person name="Wibberg D."/>
            <person name="Schleenbecker U."/>
            <person name="Ruckert C."/>
            <person name="Wolfel R."/>
            <person name="Grass G."/>
        </authorList>
    </citation>
    <scope>NUCLEOTIDE SEQUENCE [LARGE SCALE GENOMIC DNA]</scope>
    <source>
        <strain evidence="3 4">7537-G1</strain>
    </source>
</reference>
<dbReference type="OrthoDB" id="2464294at2"/>
<dbReference type="InterPro" id="IPR014231">
    <property type="entry name" value="Spore_YpjB"/>
</dbReference>
<dbReference type="AlphaFoldDB" id="A0A268F355"/>
<evidence type="ECO:0000313" key="3">
    <source>
        <dbReference type="EMBL" id="PAD79805.1"/>
    </source>
</evidence>
<gene>
    <name evidence="3" type="ORF">CHH67_03210</name>
</gene>